<evidence type="ECO:0000313" key="12">
    <source>
        <dbReference type="EMBL" id="AXX99432.1"/>
    </source>
</evidence>
<dbReference type="Gene3D" id="2.60.120.10">
    <property type="entry name" value="Jelly Rolls"/>
    <property type="match status" value="1"/>
</dbReference>
<dbReference type="RefSeq" id="WP_118944084.1">
    <property type="nucleotide sequence ID" value="NZ_CP032125.1"/>
</dbReference>
<dbReference type="GO" id="GO:0016853">
    <property type="term" value="F:isomerase activity"/>
    <property type="evidence" value="ECO:0007669"/>
    <property type="project" value="UniProtKB-KW"/>
</dbReference>
<evidence type="ECO:0000256" key="2">
    <source>
        <dbReference type="ARBA" id="ARBA00012387"/>
    </source>
</evidence>
<dbReference type="InterPro" id="IPR001538">
    <property type="entry name" value="Man6P_isomerase-2_C"/>
</dbReference>
<evidence type="ECO:0000256" key="8">
    <source>
        <dbReference type="RuleBase" id="RU004190"/>
    </source>
</evidence>
<dbReference type="GO" id="GO:0009298">
    <property type="term" value="P:GDP-mannose biosynthetic process"/>
    <property type="evidence" value="ECO:0007669"/>
    <property type="project" value="TreeGrafter"/>
</dbReference>
<dbReference type="FunFam" id="2.60.120.10:FF:000032">
    <property type="entry name" value="Mannose-1-phosphate guanylyltransferase/mannose-6-phosphate isomerase"/>
    <property type="match status" value="1"/>
</dbReference>
<evidence type="ECO:0000256" key="4">
    <source>
        <dbReference type="ARBA" id="ARBA00022695"/>
    </source>
</evidence>
<keyword evidence="5" id="KW-0547">Nucleotide-binding</keyword>
<dbReference type="Pfam" id="PF22640">
    <property type="entry name" value="ManC_GMP_beta-helix"/>
    <property type="match status" value="1"/>
</dbReference>
<comment type="catalytic activity">
    <reaction evidence="7">
        <text>alpha-D-mannose 1-phosphate + GTP + H(+) = GDP-alpha-D-mannose + diphosphate</text>
        <dbReference type="Rhea" id="RHEA:15229"/>
        <dbReference type="ChEBI" id="CHEBI:15378"/>
        <dbReference type="ChEBI" id="CHEBI:33019"/>
        <dbReference type="ChEBI" id="CHEBI:37565"/>
        <dbReference type="ChEBI" id="CHEBI:57527"/>
        <dbReference type="ChEBI" id="CHEBI:58409"/>
        <dbReference type="EC" id="2.7.7.13"/>
    </reaction>
</comment>
<reference evidence="12 13" key="1">
    <citation type="submission" date="2018-09" db="EMBL/GenBank/DDBJ databases">
        <title>Profundibacter amoris BAR1 gen. nov., sp. nov., a new member of the Roseobacter clade isolated at Lokis Castle Vent Field on the Arctic Mid-Oceanic Ridge.</title>
        <authorList>
            <person name="Le Moine Bauer S."/>
            <person name="Sjoeberg A.G."/>
            <person name="L'Haridon S."/>
            <person name="Stokke R."/>
            <person name="Roalkvam I."/>
            <person name="Steen I.H."/>
            <person name="Dahle H."/>
        </authorList>
    </citation>
    <scope>NUCLEOTIDE SEQUENCE [LARGE SCALE GENOMIC DNA]</scope>
    <source>
        <strain evidence="12 13">BAR1</strain>
    </source>
</reference>
<dbReference type="PANTHER" id="PTHR46390">
    <property type="entry name" value="MANNOSE-1-PHOSPHATE GUANYLYLTRANSFERASE"/>
    <property type="match status" value="1"/>
</dbReference>
<dbReference type="InterPro" id="IPR011051">
    <property type="entry name" value="RmlC_Cupin_sf"/>
</dbReference>
<dbReference type="GO" id="GO:0005525">
    <property type="term" value="F:GTP binding"/>
    <property type="evidence" value="ECO:0007669"/>
    <property type="project" value="UniProtKB-KW"/>
</dbReference>
<keyword evidence="12" id="KW-0413">Isomerase</keyword>
<dbReference type="SUPFAM" id="SSF53448">
    <property type="entry name" value="Nucleotide-diphospho-sugar transferases"/>
    <property type="match status" value="1"/>
</dbReference>
<organism evidence="12 13">
    <name type="scientific">Profundibacter amoris</name>
    <dbReference type="NCBI Taxonomy" id="2171755"/>
    <lineage>
        <taxon>Bacteria</taxon>
        <taxon>Pseudomonadati</taxon>
        <taxon>Pseudomonadota</taxon>
        <taxon>Alphaproteobacteria</taxon>
        <taxon>Rhodobacterales</taxon>
        <taxon>Paracoccaceae</taxon>
        <taxon>Profundibacter</taxon>
    </lineage>
</organism>
<dbReference type="InterPro" id="IPR006375">
    <property type="entry name" value="Man1P_GuaTrfase/Man6P_Isoase"/>
</dbReference>
<dbReference type="AlphaFoldDB" id="A0A347UKQ4"/>
<dbReference type="EMBL" id="CP032125">
    <property type="protein sequence ID" value="AXX99432.1"/>
    <property type="molecule type" value="Genomic_DNA"/>
</dbReference>
<keyword evidence="3 12" id="KW-0808">Transferase</keyword>
<evidence type="ECO:0000256" key="6">
    <source>
        <dbReference type="ARBA" id="ARBA00023134"/>
    </source>
</evidence>
<dbReference type="InterPro" id="IPR014710">
    <property type="entry name" value="RmlC-like_jellyroll"/>
</dbReference>
<proteinExistence type="inferred from homology"/>
<feature type="domain" description="Mannose-6-phosphate isomerase type II C-terminal" evidence="10">
    <location>
        <begin position="368"/>
        <end position="472"/>
    </location>
</feature>
<evidence type="ECO:0000259" key="9">
    <source>
        <dbReference type="Pfam" id="PF00483"/>
    </source>
</evidence>
<dbReference type="Gene3D" id="3.90.550.10">
    <property type="entry name" value="Spore Coat Polysaccharide Biosynthesis Protein SpsA, Chain A"/>
    <property type="match status" value="1"/>
</dbReference>
<evidence type="ECO:0000256" key="7">
    <source>
        <dbReference type="ARBA" id="ARBA00047343"/>
    </source>
</evidence>
<dbReference type="FunFam" id="3.90.550.10:FF:000046">
    <property type="entry name" value="Mannose-1-phosphate guanylyltransferase (GDP)"/>
    <property type="match status" value="1"/>
</dbReference>
<dbReference type="Proteomes" id="UP000261704">
    <property type="component" value="Chromosome"/>
</dbReference>
<feature type="domain" description="MannoseP isomerase/GMP-like beta-helix" evidence="11">
    <location>
        <begin position="299"/>
        <end position="352"/>
    </location>
</feature>
<sequence>MPQPAIHPVILCGGNGTRLWPLSRKSYPKQFARLMGEESLFQSTLRRVAAQDYALPMIVTGAPVRFIVAEQLAAIQMAAQDVLIEPAGRNTAPAVLAAALRLAKRDANALMLVLPSDHMIPDAEAFRQAVEAAMPRALAGDLVTFGIAPTRAETGYGWLELAAGGKANGDQPQALARFIEKPDLARAKQMLADGNFLWNAGIFLFTAKAILAAYRTHAPQMLDYVQDAVVKAQKAAGFTTLAEDPWSKVEDVSIDYAIMERAGNLAVMPYSGGWSDLGGWNAVWQESGPDGAGNVTSDRATAIDCHDTLLRSETGGVELVGIGLDDFVVVAMNDAVLVARKSDSQRVKEAVTILQAQATKQARDFTGDVRPWGRFDSLKRGKRYQVKQIVVNPGASLSLQSHRHRAEHWIVVEGTARVTVGGRVRRVRENGAVYIPQGAQHRLENPGKQPLVLIEVQTGGYLEEDDIVRYSDVYERV</sequence>
<dbReference type="SUPFAM" id="SSF51182">
    <property type="entry name" value="RmlC-like cupins"/>
    <property type="match status" value="1"/>
</dbReference>
<dbReference type="Pfam" id="PF00483">
    <property type="entry name" value="NTP_transferase"/>
    <property type="match status" value="1"/>
</dbReference>
<evidence type="ECO:0000259" key="11">
    <source>
        <dbReference type="Pfam" id="PF22640"/>
    </source>
</evidence>
<dbReference type="NCBIfam" id="TIGR01479">
    <property type="entry name" value="GMP_PMI"/>
    <property type="match status" value="1"/>
</dbReference>
<evidence type="ECO:0000256" key="5">
    <source>
        <dbReference type="ARBA" id="ARBA00022741"/>
    </source>
</evidence>
<dbReference type="GO" id="GO:0000271">
    <property type="term" value="P:polysaccharide biosynthetic process"/>
    <property type="evidence" value="ECO:0007669"/>
    <property type="project" value="InterPro"/>
</dbReference>
<dbReference type="PANTHER" id="PTHR46390:SF1">
    <property type="entry name" value="MANNOSE-1-PHOSPHATE GUANYLYLTRANSFERASE"/>
    <property type="match status" value="1"/>
</dbReference>
<evidence type="ECO:0000256" key="1">
    <source>
        <dbReference type="ARBA" id="ARBA00006115"/>
    </source>
</evidence>
<evidence type="ECO:0000313" key="13">
    <source>
        <dbReference type="Proteomes" id="UP000261704"/>
    </source>
</evidence>
<dbReference type="KEGG" id="pamo:BAR1_16730"/>
<accession>A0A347UKQ4</accession>
<dbReference type="InterPro" id="IPR029044">
    <property type="entry name" value="Nucleotide-diphossugar_trans"/>
</dbReference>
<dbReference type="Pfam" id="PF01050">
    <property type="entry name" value="MannoseP_isomer"/>
    <property type="match status" value="1"/>
</dbReference>
<protein>
    <recommendedName>
        <fullName evidence="2">mannose-1-phosphate guanylyltransferase</fullName>
        <ecNumber evidence="2">2.7.7.13</ecNumber>
    </recommendedName>
</protein>
<name>A0A347UKQ4_9RHOB</name>
<comment type="similarity">
    <text evidence="1 8">Belongs to the mannose-6-phosphate isomerase type 2 family.</text>
</comment>
<keyword evidence="6" id="KW-0342">GTP-binding</keyword>
<dbReference type="CDD" id="cd02509">
    <property type="entry name" value="GDP-M1P_Guanylyltransferase"/>
    <property type="match status" value="1"/>
</dbReference>
<dbReference type="InterPro" id="IPR049577">
    <property type="entry name" value="GMPP_N"/>
</dbReference>
<dbReference type="InterPro" id="IPR054566">
    <property type="entry name" value="ManC/GMP-like_b-helix"/>
</dbReference>
<dbReference type="InterPro" id="IPR051161">
    <property type="entry name" value="Mannose-6P_isomerase_type2"/>
</dbReference>
<dbReference type="OrthoDB" id="9806359at2"/>
<dbReference type="InterPro" id="IPR005835">
    <property type="entry name" value="NTP_transferase_dom"/>
</dbReference>
<dbReference type="EC" id="2.7.7.13" evidence="2"/>
<gene>
    <name evidence="12" type="ORF">BAR1_16730</name>
</gene>
<feature type="domain" description="Nucleotidyl transferase" evidence="9">
    <location>
        <begin position="8"/>
        <end position="286"/>
    </location>
</feature>
<dbReference type="GO" id="GO:0004475">
    <property type="term" value="F:mannose-1-phosphate guanylyltransferase (GTP) activity"/>
    <property type="evidence" value="ECO:0007669"/>
    <property type="project" value="UniProtKB-EC"/>
</dbReference>
<dbReference type="CDD" id="cd02213">
    <property type="entry name" value="cupin_PMI_typeII_C"/>
    <property type="match status" value="1"/>
</dbReference>
<keyword evidence="13" id="KW-1185">Reference proteome</keyword>
<evidence type="ECO:0000259" key="10">
    <source>
        <dbReference type="Pfam" id="PF01050"/>
    </source>
</evidence>
<evidence type="ECO:0000256" key="3">
    <source>
        <dbReference type="ARBA" id="ARBA00022679"/>
    </source>
</evidence>
<keyword evidence="4 12" id="KW-0548">Nucleotidyltransferase</keyword>